<dbReference type="PIRSF" id="PIRSF006621">
    <property type="entry name" value="Dus"/>
    <property type="match status" value="1"/>
</dbReference>
<dbReference type="PANTHER" id="PTHR45846">
    <property type="entry name" value="TRNA-DIHYDROURIDINE(47) SYNTHASE [NAD(P)(+)]-LIKE"/>
    <property type="match status" value="1"/>
</dbReference>
<evidence type="ECO:0000313" key="12">
    <source>
        <dbReference type="Proteomes" id="UP000620327"/>
    </source>
</evidence>
<organism evidence="11 12">
    <name type="scientific">Dysosmobacter segnis</name>
    <dbReference type="NCBI Taxonomy" id="2763042"/>
    <lineage>
        <taxon>Bacteria</taxon>
        <taxon>Bacillati</taxon>
        <taxon>Bacillota</taxon>
        <taxon>Clostridia</taxon>
        <taxon>Eubacteriales</taxon>
        <taxon>Oscillospiraceae</taxon>
        <taxon>Dysosmobacter</taxon>
    </lineage>
</organism>
<reference evidence="11" key="1">
    <citation type="submission" date="2020-08" db="EMBL/GenBank/DDBJ databases">
        <title>Genome public.</title>
        <authorList>
            <person name="Liu C."/>
            <person name="Sun Q."/>
        </authorList>
    </citation>
    <scope>NUCLEOTIDE SEQUENCE</scope>
    <source>
        <strain evidence="11">BX15</strain>
    </source>
</reference>
<evidence type="ECO:0000256" key="3">
    <source>
        <dbReference type="ARBA" id="ARBA00022643"/>
    </source>
</evidence>
<comment type="function">
    <text evidence="7">Catalyzes the synthesis of 5,6-dihydrouridine (D), a modified base found in the D-loop of most tRNAs, via the reduction of the C5-C6 double bond in target uridines.</text>
</comment>
<dbReference type="Pfam" id="PF01207">
    <property type="entry name" value="Dus"/>
    <property type="match status" value="1"/>
</dbReference>
<proteinExistence type="inferred from homology"/>
<dbReference type="GO" id="GO:0050660">
    <property type="term" value="F:flavin adenine dinucleotide binding"/>
    <property type="evidence" value="ECO:0007669"/>
    <property type="project" value="InterPro"/>
</dbReference>
<dbReference type="EC" id="1.3.1.-" evidence="7"/>
<dbReference type="CDD" id="cd02801">
    <property type="entry name" value="DUS_like_FMN"/>
    <property type="match status" value="1"/>
</dbReference>
<evidence type="ECO:0000259" key="10">
    <source>
        <dbReference type="Pfam" id="PF01207"/>
    </source>
</evidence>
<dbReference type="AlphaFoldDB" id="A0A923MLJ8"/>
<feature type="binding site" evidence="9">
    <location>
        <position position="135"/>
    </location>
    <ligand>
        <name>FMN</name>
        <dbReference type="ChEBI" id="CHEBI:58210"/>
    </ligand>
</feature>
<dbReference type="PANTHER" id="PTHR45846:SF1">
    <property type="entry name" value="TRNA-DIHYDROURIDINE(47) SYNTHASE [NAD(P)(+)]-LIKE"/>
    <property type="match status" value="1"/>
</dbReference>
<keyword evidence="4 7" id="KW-0819">tRNA processing</keyword>
<feature type="binding site" evidence="9">
    <location>
        <position position="66"/>
    </location>
    <ligand>
        <name>FMN</name>
        <dbReference type="ChEBI" id="CHEBI:58210"/>
    </ligand>
</feature>
<feature type="binding site" evidence="9">
    <location>
        <begin position="220"/>
        <end position="221"/>
    </location>
    <ligand>
        <name>FMN</name>
        <dbReference type="ChEBI" id="CHEBI:58210"/>
    </ligand>
</feature>
<feature type="domain" description="DUS-like FMN-binding" evidence="10">
    <location>
        <begin position="7"/>
        <end position="256"/>
    </location>
</feature>
<dbReference type="GO" id="GO:0003723">
    <property type="term" value="F:RNA binding"/>
    <property type="evidence" value="ECO:0007669"/>
    <property type="project" value="TreeGrafter"/>
</dbReference>
<protein>
    <recommendedName>
        <fullName evidence="7">tRNA-dihydrouridine synthase</fullName>
        <ecNumber evidence="7">1.3.1.-</ecNumber>
    </recommendedName>
</protein>
<keyword evidence="3 7" id="KW-0288">FMN</keyword>
<accession>A0A923MLJ8</accession>
<dbReference type="Gene3D" id="3.20.20.70">
    <property type="entry name" value="Aldolase class I"/>
    <property type="match status" value="1"/>
</dbReference>
<comment type="similarity">
    <text evidence="7">Belongs to the dus family.</text>
</comment>
<keyword evidence="12" id="KW-1185">Reference proteome</keyword>
<dbReference type="PROSITE" id="PS01136">
    <property type="entry name" value="UPF0034"/>
    <property type="match status" value="1"/>
</dbReference>
<keyword evidence="6 7" id="KW-0560">Oxidoreductase</keyword>
<keyword evidence="5" id="KW-0521">NADP</keyword>
<evidence type="ECO:0000256" key="8">
    <source>
        <dbReference type="PIRSR" id="PIRSR006621-1"/>
    </source>
</evidence>
<dbReference type="InterPro" id="IPR018517">
    <property type="entry name" value="tRNA_hU_synthase_CS"/>
</dbReference>
<dbReference type="InterPro" id="IPR001269">
    <property type="entry name" value="DUS_fam"/>
</dbReference>
<dbReference type="Proteomes" id="UP000620327">
    <property type="component" value="Unassembled WGS sequence"/>
</dbReference>
<evidence type="ECO:0000256" key="4">
    <source>
        <dbReference type="ARBA" id="ARBA00022694"/>
    </source>
</evidence>
<dbReference type="EMBL" id="JACOQI010000017">
    <property type="protein sequence ID" value="MBC5771449.1"/>
    <property type="molecule type" value="Genomic_DNA"/>
</dbReference>
<comment type="cofactor">
    <cofactor evidence="1 7 9">
        <name>FMN</name>
        <dbReference type="ChEBI" id="CHEBI:58210"/>
    </cofactor>
</comment>
<evidence type="ECO:0000256" key="2">
    <source>
        <dbReference type="ARBA" id="ARBA00022630"/>
    </source>
</evidence>
<evidence type="ECO:0000256" key="6">
    <source>
        <dbReference type="ARBA" id="ARBA00023002"/>
    </source>
</evidence>
<keyword evidence="9" id="KW-0547">Nucleotide-binding</keyword>
<dbReference type="InterPro" id="IPR035587">
    <property type="entry name" value="DUS-like_FMN-bd"/>
</dbReference>
<evidence type="ECO:0000256" key="5">
    <source>
        <dbReference type="ARBA" id="ARBA00022857"/>
    </source>
</evidence>
<feature type="binding site" evidence="9">
    <location>
        <position position="164"/>
    </location>
    <ligand>
        <name>FMN</name>
        <dbReference type="ChEBI" id="CHEBI:58210"/>
    </ligand>
</feature>
<name>A0A923MLJ8_9FIRM</name>
<dbReference type="InterPro" id="IPR013785">
    <property type="entry name" value="Aldolase_TIM"/>
</dbReference>
<gene>
    <name evidence="11" type="ORF">H8Z83_14210</name>
</gene>
<feature type="active site" description="Proton donor" evidence="8">
    <location>
        <position position="96"/>
    </location>
</feature>
<comment type="caution">
    <text evidence="11">The sequence shown here is derived from an EMBL/GenBank/DDBJ whole genome shotgun (WGS) entry which is preliminary data.</text>
</comment>
<evidence type="ECO:0000313" key="11">
    <source>
        <dbReference type="EMBL" id="MBC5771449.1"/>
    </source>
</evidence>
<dbReference type="GO" id="GO:0017150">
    <property type="term" value="F:tRNA dihydrouridine synthase activity"/>
    <property type="evidence" value="ECO:0007669"/>
    <property type="project" value="InterPro"/>
</dbReference>
<dbReference type="RefSeq" id="WP_187015644.1">
    <property type="nucleotide sequence ID" value="NZ_JACOQI010000017.1"/>
</dbReference>
<evidence type="ECO:0000256" key="9">
    <source>
        <dbReference type="PIRSR" id="PIRSR006621-2"/>
    </source>
</evidence>
<evidence type="ECO:0000256" key="1">
    <source>
        <dbReference type="ARBA" id="ARBA00001917"/>
    </source>
</evidence>
<evidence type="ECO:0000256" key="7">
    <source>
        <dbReference type="PIRNR" id="PIRNR006621"/>
    </source>
</evidence>
<sequence>MIQTIDFAPLDGITKIVFRQVWSQFFGGVDRYFIPFFSPTPHHLMTPRDLREVDYIHNANLPSVPQVMTKNADDFLWACNVLKDMGYTEVNLNLGCPSGTVTAKGKGSGFLAHPDELAAFFDEVFSKNPLPVSVKTRLGYETPEEFAALLDLYNRYPIACLTVHPRVRKEKYRGPVHLDTFTDALANSRNPVCYNGDLRTADEVRVLETRFPTVTHVMIGRGLVADPALARKLRGGKGTDRKELTDFLAALYQGYTDFYQGQVPTAAQRMREVWFYLIHLFDDAEKLNKQLRRFRTPSEYERIQAEILASCPIRSNVQGDLI</sequence>
<keyword evidence="2 7" id="KW-0285">Flavoprotein</keyword>
<dbReference type="SUPFAM" id="SSF51395">
    <property type="entry name" value="FMN-linked oxidoreductases"/>
    <property type="match status" value="1"/>
</dbReference>